<dbReference type="Proteomes" id="UP001303760">
    <property type="component" value="Unassembled WGS sequence"/>
</dbReference>
<reference evidence="4" key="1">
    <citation type="journal article" date="2023" name="Mol. Phylogenet. Evol.">
        <title>Genome-scale phylogeny and comparative genomics of the fungal order Sordariales.</title>
        <authorList>
            <person name="Hensen N."/>
            <person name="Bonometti L."/>
            <person name="Westerberg I."/>
            <person name="Brannstrom I.O."/>
            <person name="Guillou S."/>
            <person name="Cros-Aarteil S."/>
            <person name="Calhoun S."/>
            <person name="Haridas S."/>
            <person name="Kuo A."/>
            <person name="Mondo S."/>
            <person name="Pangilinan J."/>
            <person name="Riley R."/>
            <person name="LaButti K."/>
            <person name="Andreopoulos B."/>
            <person name="Lipzen A."/>
            <person name="Chen C."/>
            <person name="Yan M."/>
            <person name="Daum C."/>
            <person name="Ng V."/>
            <person name="Clum A."/>
            <person name="Steindorff A."/>
            <person name="Ohm R.A."/>
            <person name="Martin F."/>
            <person name="Silar P."/>
            <person name="Natvig D.O."/>
            <person name="Lalanne C."/>
            <person name="Gautier V."/>
            <person name="Ament-Velasquez S.L."/>
            <person name="Kruys A."/>
            <person name="Hutchinson M.I."/>
            <person name="Powell A.J."/>
            <person name="Barry K."/>
            <person name="Miller A.N."/>
            <person name="Grigoriev I.V."/>
            <person name="Debuchy R."/>
            <person name="Gladieux P."/>
            <person name="Hiltunen Thoren M."/>
            <person name="Johannesson H."/>
        </authorList>
    </citation>
    <scope>NUCLEOTIDE SEQUENCE</scope>
    <source>
        <strain evidence="4">CBS 532.94</strain>
    </source>
</reference>
<evidence type="ECO:0000256" key="1">
    <source>
        <dbReference type="PROSITE-ProRule" id="PRU00042"/>
    </source>
</evidence>
<sequence>MSWYSHPSAAAVEVSLCQDDLWPGPSSMERSTSQSTSRTVDSKYTATSSSSGCYSADYVSIGPSLAKDGAFFDEPPTLYPASYSEAHDTAHLLSALGAQYQHTSQQLPQELQFYSPLQHFDRRMGSIEDAARQATENARSLITNERALGQYNLSVITFQAVEEARQRLEKQGLEASPRAAVQNIVYELLHRLFIDTDCCYTDTNLILEEAAYQLQVQVQGEEALDICYLAIVSVLAMLRADLEAECYGPNASAVETPSFHPTTSPARPPTQKERYQCRHPGCPAGASRPADLERHYKIRHVNEDKKTKYFCDYKRCSRHTTPFFRQDHFRDHLRTYHQEDLLRRGNKGDKEWWNSRAAHALNEGWWRCGRCLGRVRQAKHGFVCPSCGSPCESERQRYRLNGKV</sequence>
<feature type="region of interest" description="Disordered" evidence="2">
    <location>
        <begin position="255"/>
        <end position="275"/>
    </location>
</feature>
<keyword evidence="5" id="KW-1185">Reference proteome</keyword>
<dbReference type="SMART" id="SM00355">
    <property type="entry name" value="ZnF_C2H2"/>
    <property type="match status" value="2"/>
</dbReference>
<keyword evidence="1" id="KW-0863">Zinc-finger</keyword>
<feature type="region of interest" description="Disordered" evidence="2">
    <location>
        <begin position="23"/>
        <end position="51"/>
    </location>
</feature>
<dbReference type="InterPro" id="IPR013087">
    <property type="entry name" value="Znf_C2H2_type"/>
</dbReference>
<evidence type="ECO:0000313" key="5">
    <source>
        <dbReference type="Proteomes" id="UP001303760"/>
    </source>
</evidence>
<reference evidence="4" key="2">
    <citation type="submission" date="2023-05" db="EMBL/GenBank/DDBJ databases">
        <authorList>
            <consortium name="Lawrence Berkeley National Laboratory"/>
            <person name="Steindorff A."/>
            <person name="Hensen N."/>
            <person name="Bonometti L."/>
            <person name="Westerberg I."/>
            <person name="Brannstrom I.O."/>
            <person name="Guillou S."/>
            <person name="Cros-Aarteil S."/>
            <person name="Calhoun S."/>
            <person name="Haridas S."/>
            <person name="Kuo A."/>
            <person name="Mondo S."/>
            <person name="Pangilinan J."/>
            <person name="Riley R."/>
            <person name="Labutti K."/>
            <person name="Andreopoulos B."/>
            <person name="Lipzen A."/>
            <person name="Chen C."/>
            <person name="Yanf M."/>
            <person name="Daum C."/>
            <person name="Ng V."/>
            <person name="Clum A."/>
            <person name="Ohm R."/>
            <person name="Martin F."/>
            <person name="Silar P."/>
            <person name="Natvig D."/>
            <person name="Lalanne C."/>
            <person name="Gautier V."/>
            <person name="Ament-Velasquez S.L."/>
            <person name="Kruys A."/>
            <person name="Hutchinson M.I."/>
            <person name="Powell A.J."/>
            <person name="Barry K."/>
            <person name="Miller A.N."/>
            <person name="Grigoriev I.V."/>
            <person name="Debuchy R."/>
            <person name="Gladieux P."/>
            <person name="Thoren M.H."/>
            <person name="Johannesson H."/>
        </authorList>
    </citation>
    <scope>NUCLEOTIDE SEQUENCE</scope>
    <source>
        <strain evidence="4">CBS 532.94</strain>
    </source>
</reference>
<name>A0AAN7CEQ1_9PEZI</name>
<accession>A0AAN7CEQ1</accession>
<keyword evidence="1" id="KW-0862">Zinc</keyword>
<proteinExistence type="predicted"/>
<feature type="compositionally biased region" description="Low complexity" evidence="2">
    <location>
        <begin position="26"/>
        <end position="39"/>
    </location>
</feature>
<gene>
    <name evidence="4" type="ORF">C8A03DRAFT_13431</name>
</gene>
<dbReference type="AlphaFoldDB" id="A0AAN7CEQ1"/>
<keyword evidence="1" id="KW-0479">Metal-binding</keyword>
<comment type="caution">
    <text evidence="4">The sequence shown here is derived from an EMBL/GenBank/DDBJ whole genome shotgun (WGS) entry which is preliminary data.</text>
</comment>
<feature type="domain" description="C2H2-type" evidence="3">
    <location>
        <begin position="275"/>
        <end position="305"/>
    </location>
</feature>
<protein>
    <recommendedName>
        <fullName evidence="3">C2H2-type domain-containing protein</fullName>
    </recommendedName>
</protein>
<dbReference type="GO" id="GO:0008270">
    <property type="term" value="F:zinc ion binding"/>
    <property type="evidence" value="ECO:0007669"/>
    <property type="project" value="UniProtKB-KW"/>
</dbReference>
<dbReference type="PROSITE" id="PS50157">
    <property type="entry name" value="ZINC_FINGER_C2H2_2"/>
    <property type="match status" value="1"/>
</dbReference>
<dbReference type="EMBL" id="MU860045">
    <property type="protein sequence ID" value="KAK4240221.1"/>
    <property type="molecule type" value="Genomic_DNA"/>
</dbReference>
<organism evidence="4 5">
    <name type="scientific">Achaetomium macrosporum</name>
    <dbReference type="NCBI Taxonomy" id="79813"/>
    <lineage>
        <taxon>Eukaryota</taxon>
        <taxon>Fungi</taxon>
        <taxon>Dikarya</taxon>
        <taxon>Ascomycota</taxon>
        <taxon>Pezizomycotina</taxon>
        <taxon>Sordariomycetes</taxon>
        <taxon>Sordariomycetidae</taxon>
        <taxon>Sordariales</taxon>
        <taxon>Chaetomiaceae</taxon>
        <taxon>Achaetomium</taxon>
    </lineage>
</organism>
<dbReference type="Gene3D" id="3.30.160.60">
    <property type="entry name" value="Classic Zinc Finger"/>
    <property type="match status" value="1"/>
</dbReference>
<evidence type="ECO:0000256" key="2">
    <source>
        <dbReference type="SAM" id="MobiDB-lite"/>
    </source>
</evidence>
<evidence type="ECO:0000259" key="3">
    <source>
        <dbReference type="PROSITE" id="PS50157"/>
    </source>
</evidence>
<feature type="compositionally biased region" description="Polar residues" evidence="2">
    <location>
        <begin position="255"/>
        <end position="265"/>
    </location>
</feature>
<evidence type="ECO:0000313" key="4">
    <source>
        <dbReference type="EMBL" id="KAK4240221.1"/>
    </source>
</evidence>